<dbReference type="InterPro" id="IPR050680">
    <property type="entry name" value="YpeA/RimI_acetyltransf"/>
</dbReference>
<dbReference type="Proteomes" id="UP000294855">
    <property type="component" value="Unassembled WGS sequence"/>
</dbReference>
<dbReference type="PANTHER" id="PTHR43420">
    <property type="entry name" value="ACETYLTRANSFERASE"/>
    <property type="match status" value="1"/>
</dbReference>
<dbReference type="GO" id="GO:0016747">
    <property type="term" value="F:acyltransferase activity, transferring groups other than amino-acyl groups"/>
    <property type="evidence" value="ECO:0007669"/>
    <property type="project" value="InterPro"/>
</dbReference>
<dbReference type="InterPro" id="IPR016181">
    <property type="entry name" value="Acyl_CoA_acyltransferase"/>
</dbReference>
<proteinExistence type="predicted"/>
<evidence type="ECO:0000313" key="4">
    <source>
        <dbReference type="EMBL" id="TDQ68874.1"/>
    </source>
</evidence>
<accession>A0A484F3V0</accession>
<dbReference type="InterPro" id="IPR000182">
    <property type="entry name" value="GNAT_dom"/>
</dbReference>
<name>A0A484F3V0_9EURY</name>
<dbReference type="CDD" id="cd04301">
    <property type="entry name" value="NAT_SF"/>
    <property type="match status" value="1"/>
</dbReference>
<reference evidence="4 5" key="1">
    <citation type="submission" date="2019-03" db="EMBL/GenBank/DDBJ databases">
        <title>Genomic Encyclopedia of Type Strains, Phase IV (KMG-IV): sequencing the most valuable type-strain genomes for metagenomic binning, comparative biology and taxonomic classification.</title>
        <authorList>
            <person name="Goeker M."/>
        </authorList>
    </citation>
    <scope>NUCLEOTIDE SEQUENCE [LARGE SCALE GENOMIC DNA]</scope>
    <source>
        <strain evidence="4 5">DSM 13328</strain>
    </source>
</reference>
<organism evidence="4 5">
    <name type="scientific">Methanimicrococcus blatticola</name>
    <dbReference type="NCBI Taxonomy" id="91560"/>
    <lineage>
        <taxon>Archaea</taxon>
        <taxon>Methanobacteriati</taxon>
        <taxon>Methanobacteriota</taxon>
        <taxon>Stenosarchaea group</taxon>
        <taxon>Methanomicrobia</taxon>
        <taxon>Methanosarcinales</taxon>
        <taxon>Methanosarcinaceae</taxon>
        <taxon>Methanimicrococcus</taxon>
    </lineage>
</organism>
<gene>
    <name evidence="4" type="ORF">C7391_1073</name>
</gene>
<keyword evidence="1 4" id="KW-0808">Transferase</keyword>
<sequence>MRCMTFKIKKLETDKELDNVAALAKEIWTEHYTPLIGPAQTEYMLRVFQSPERIKTDIRERNFSYFAVVSEDSEEQIAYLALQPDERGVFISKIYVKKEFRRLGIAKMLIRFSLDFAKEEIKSPNSVFDASKNTRPCLWLTVNKGNSGPIEFYKKEGFVIDNEAVTDIGHDFYMNDYIMTLYFDDEKEC</sequence>
<dbReference type="AlphaFoldDB" id="A0A484F3V0"/>
<dbReference type="Gene3D" id="3.40.630.30">
    <property type="match status" value="1"/>
</dbReference>
<keyword evidence="2" id="KW-0012">Acyltransferase</keyword>
<feature type="domain" description="N-acetyltransferase" evidence="3">
    <location>
        <begin position="6"/>
        <end position="184"/>
    </location>
</feature>
<evidence type="ECO:0000256" key="1">
    <source>
        <dbReference type="ARBA" id="ARBA00022679"/>
    </source>
</evidence>
<protein>
    <submittedName>
        <fullName evidence="4">Acetyltransferase (GNAT) family protein</fullName>
    </submittedName>
</protein>
<evidence type="ECO:0000259" key="3">
    <source>
        <dbReference type="PROSITE" id="PS51186"/>
    </source>
</evidence>
<dbReference type="SUPFAM" id="SSF55729">
    <property type="entry name" value="Acyl-CoA N-acyltransferases (Nat)"/>
    <property type="match status" value="1"/>
</dbReference>
<comment type="caution">
    <text evidence="4">The sequence shown here is derived from an EMBL/GenBank/DDBJ whole genome shotgun (WGS) entry which is preliminary data.</text>
</comment>
<keyword evidence="5" id="KW-1185">Reference proteome</keyword>
<dbReference type="PROSITE" id="PS51186">
    <property type="entry name" value="GNAT"/>
    <property type="match status" value="1"/>
</dbReference>
<dbReference type="Pfam" id="PF13508">
    <property type="entry name" value="Acetyltransf_7"/>
    <property type="match status" value="1"/>
</dbReference>
<evidence type="ECO:0000313" key="5">
    <source>
        <dbReference type="Proteomes" id="UP000294855"/>
    </source>
</evidence>
<dbReference type="PANTHER" id="PTHR43420:SF12">
    <property type="entry name" value="N-ACETYLTRANSFERASE DOMAIN-CONTAINING PROTEIN"/>
    <property type="match status" value="1"/>
</dbReference>
<evidence type="ECO:0000256" key="2">
    <source>
        <dbReference type="ARBA" id="ARBA00023315"/>
    </source>
</evidence>
<dbReference type="EMBL" id="SNYS01000008">
    <property type="protein sequence ID" value="TDQ68874.1"/>
    <property type="molecule type" value="Genomic_DNA"/>
</dbReference>